<dbReference type="PANTHER" id="PTHR35526">
    <property type="entry name" value="ANTI-SIGMA-F FACTOR RSBW-RELATED"/>
    <property type="match status" value="1"/>
</dbReference>
<feature type="domain" description="Histidine kinase/HSP90-like ATPase" evidence="2">
    <location>
        <begin position="44"/>
        <end position="145"/>
    </location>
</feature>
<keyword evidence="3" id="KW-0418">Kinase</keyword>
<dbReference type="EMBL" id="AZSP01000027">
    <property type="protein sequence ID" value="PVE13471.1"/>
    <property type="molecule type" value="Genomic_DNA"/>
</dbReference>
<dbReference type="AlphaFoldDB" id="A0A2T7TEG9"/>
<dbReference type="CDD" id="cd16936">
    <property type="entry name" value="HATPase_RsbW-like"/>
    <property type="match status" value="1"/>
</dbReference>
<organism evidence="3 4">
    <name type="scientific">Streptomyces scopuliridis RB72</name>
    <dbReference type="NCBI Taxonomy" id="1440053"/>
    <lineage>
        <taxon>Bacteria</taxon>
        <taxon>Bacillati</taxon>
        <taxon>Actinomycetota</taxon>
        <taxon>Actinomycetes</taxon>
        <taxon>Kitasatosporales</taxon>
        <taxon>Streptomycetaceae</taxon>
        <taxon>Streptomyces</taxon>
    </lineage>
</organism>
<dbReference type="InterPro" id="IPR003594">
    <property type="entry name" value="HATPase_dom"/>
</dbReference>
<dbReference type="PANTHER" id="PTHR35526:SF3">
    <property type="entry name" value="ANTI-SIGMA-F FACTOR RSBW"/>
    <property type="match status" value="1"/>
</dbReference>
<dbReference type="RefSeq" id="WP_051746048.1">
    <property type="nucleotide sequence ID" value="NZ_AZSP01000027.1"/>
</dbReference>
<dbReference type="InterPro" id="IPR050267">
    <property type="entry name" value="Anti-sigma-factor_SerPK"/>
</dbReference>
<comment type="caution">
    <text evidence="3">The sequence shown here is derived from an EMBL/GenBank/DDBJ whole genome shotgun (WGS) entry which is preliminary data.</text>
</comment>
<dbReference type="Pfam" id="PF13581">
    <property type="entry name" value="HATPase_c_2"/>
    <property type="match status" value="1"/>
</dbReference>
<keyword evidence="4" id="KW-1185">Reference proteome</keyword>
<dbReference type="Proteomes" id="UP000245992">
    <property type="component" value="Unassembled WGS sequence"/>
</dbReference>
<dbReference type="GO" id="GO:0004674">
    <property type="term" value="F:protein serine/threonine kinase activity"/>
    <property type="evidence" value="ECO:0007669"/>
    <property type="project" value="UniProtKB-KW"/>
</dbReference>
<dbReference type="STRING" id="1440053.GCA_000718095_03774"/>
<gene>
    <name evidence="3" type="ORF">Y717_18040</name>
</gene>
<evidence type="ECO:0000313" key="4">
    <source>
        <dbReference type="Proteomes" id="UP000245992"/>
    </source>
</evidence>
<protein>
    <submittedName>
        <fullName evidence="3">Anti-sigma regulatory factor, serine/threonine protein kinase</fullName>
    </submittedName>
</protein>
<evidence type="ECO:0000256" key="1">
    <source>
        <dbReference type="ARBA" id="ARBA00022527"/>
    </source>
</evidence>
<keyword evidence="3" id="KW-0808">Transferase</keyword>
<evidence type="ECO:0000259" key="2">
    <source>
        <dbReference type="Pfam" id="PF13581"/>
    </source>
</evidence>
<proteinExistence type="predicted"/>
<dbReference type="Gene3D" id="3.30.565.10">
    <property type="entry name" value="Histidine kinase-like ATPase, C-terminal domain"/>
    <property type="match status" value="1"/>
</dbReference>
<accession>A0A2T7TEG9</accession>
<evidence type="ECO:0000313" key="3">
    <source>
        <dbReference type="EMBL" id="PVE13471.1"/>
    </source>
</evidence>
<dbReference type="OrthoDB" id="3473697at2"/>
<keyword evidence="1 3" id="KW-0723">Serine/threonine-protein kinase</keyword>
<sequence length="167" mass="18079">MKSEIASLIAPTEPTAPAQLAAPPPLSPLYPPSRIRLSSSHRGARLARLLAAQQLEEWGIPRTTSTGAVVVAVIAELAANAVTHGRTPGRDFEVRLALSAVVVRIEVLDTRPDRLPRVPGISHPPPPDATNGRGLLLVAAYADRWGWCVRDPYTTKTVWAEVDYRRA</sequence>
<dbReference type="InterPro" id="IPR036890">
    <property type="entry name" value="HATPase_C_sf"/>
</dbReference>
<reference evidence="3 4" key="1">
    <citation type="submission" date="2013-12" db="EMBL/GenBank/DDBJ databases">
        <title>Annotated genome of Streptomyces scopuliridis.</title>
        <authorList>
            <person name="Olson J.B."/>
        </authorList>
    </citation>
    <scope>NUCLEOTIDE SEQUENCE [LARGE SCALE GENOMIC DNA]</scope>
    <source>
        <strain evidence="3 4">RB72</strain>
    </source>
</reference>
<name>A0A2T7TEG9_9ACTN</name>